<protein>
    <submittedName>
        <fullName evidence="1">DUF4435 domain-containing protein</fullName>
    </submittedName>
</protein>
<reference evidence="1 2" key="1">
    <citation type="submission" date="2020-10" db="EMBL/GenBank/DDBJ databases">
        <title>Connecting structure to function with the recovery of over 1000 high-quality activated sludge metagenome-assembled genomes encoding full-length rRNA genes using long-read sequencing.</title>
        <authorList>
            <person name="Singleton C.M."/>
            <person name="Petriglieri F."/>
            <person name="Kristensen J.M."/>
            <person name="Kirkegaard R.H."/>
            <person name="Michaelsen T.Y."/>
            <person name="Andersen M.H."/>
            <person name="Karst S.M."/>
            <person name="Dueholm M.S."/>
            <person name="Nielsen P.H."/>
            <person name="Albertsen M."/>
        </authorList>
    </citation>
    <scope>NUCLEOTIDE SEQUENCE [LARGE SCALE GENOMIC DNA]</scope>
    <source>
        <strain evidence="1">EsbW_18-Q3-R4-48_BATAC.463</strain>
    </source>
</reference>
<dbReference type="EMBL" id="JADJMS010000052">
    <property type="protein sequence ID" value="MBK7417441.1"/>
    <property type="molecule type" value="Genomic_DNA"/>
</dbReference>
<name>A0A935MZZ1_9RHOO</name>
<gene>
    <name evidence="1" type="ORF">IPJ38_22475</name>
</gene>
<accession>A0A935MZZ1</accession>
<evidence type="ECO:0000313" key="1">
    <source>
        <dbReference type="EMBL" id="MBK7417441.1"/>
    </source>
</evidence>
<sequence length="300" mass="34210">MEASITPFRIANAILQDKDFSGYYVLVEGKKDIKIYRRFIIEEAAKIKATFGKYKQREVLGILDERSFSKVLGIRDADYLRINGNLKYDPDYAGAVFATDCHDSELMMIQADVLSNYLVLISEDEKVLAFEDKVRKKLPDLLLDLLYSLGCLRLANKRFSLGLSFKPEKPDGNKLKINKFISENSWTYLGDEIMINTVVEYSKNRGTVVSCREVIKEKLKEIADENHPAIELVNGHDISQLLLLVSKNGLDSKNKLLQNADCVEDLLIASFDLLKFSGTKLFKNLLNWQVTRQTEILRAI</sequence>
<dbReference type="Proteomes" id="UP000739411">
    <property type="component" value="Unassembled WGS sequence"/>
</dbReference>
<proteinExistence type="predicted"/>
<dbReference type="AlphaFoldDB" id="A0A935MZZ1"/>
<organism evidence="1 2">
    <name type="scientific">Candidatus Dechloromonas phosphorivorans</name>
    <dbReference type="NCBI Taxonomy" id="2899244"/>
    <lineage>
        <taxon>Bacteria</taxon>
        <taxon>Pseudomonadati</taxon>
        <taxon>Pseudomonadota</taxon>
        <taxon>Betaproteobacteria</taxon>
        <taxon>Rhodocyclales</taxon>
        <taxon>Azonexaceae</taxon>
        <taxon>Dechloromonas</taxon>
    </lineage>
</organism>
<comment type="caution">
    <text evidence="1">The sequence shown here is derived from an EMBL/GenBank/DDBJ whole genome shotgun (WGS) entry which is preliminary data.</text>
</comment>
<evidence type="ECO:0000313" key="2">
    <source>
        <dbReference type="Proteomes" id="UP000739411"/>
    </source>
</evidence>